<evidence type="ECO:0000259" key="1">
    <source>
        <dbReference type="Pfam" id="PF03781"/>
    </source>
</evidence>
<dbReference type="AlphaFoldDB" id="A0A5M3VRJ1"/>
<dbReference type="GO" id="GO:0120147">
    <property type="term" value="F:formylglycine-generating oxidase activity"/>
    <property type="evidence" value="ECO:0007669"/>
    <property type="project" value="TreeGrafter"/>
</dbReference>
<dbReference type="Gene3D" id="3.90.1580.10">
    <property type="entry name" value="paralog of FGE (formylglycine-generating enzyme)"/>
    <property type="match status" value="1"/>
</dbReference>
<dbReference type="EMBL" id="BLAD01000040">
    <property type="protein sequence ID" value="GER99416.1"/>
    <property type="molecule type" value="Genomic_DNA"/>
</dbReference>
<accession>A0A5M3VRJ1</accession>
<dbReference type="OrthoDB" id="9768004at2"/>
<dbReference type="SUPFAM" id="SSF56436">
    <property type="entry name" value="C-type lectin-like"/>
    <property type="match status" value="1"/>
</dbReference>
<dbReference type="Proteomes" id="UP000334990">
    <property type="component" value="Unassembled WGS sequence"/>
</dbReference>
<dbReference type="PANTHER" id="PTHR23150">
    <property type="entry name" value="SULFATASE MODIFYING FACTOR 1, 2"/>
    <property type="match status" value="1"/>
</dbReference>
<dbReference type="PANTHER" id="PTHR23150:SF19">
    <property type="entry name" value="FORMYLGLYCINE-GENERATING ENZYME"/>
    <property type="match status" value="1"/>
</dbReference>
<dbReference type="InterPro" id="IPR042095">
    <property type="entry name" value="SUMF_sf"/>
</dbReference>
<protein>
    <submittedName>
        <fullName evidence="2">Sulfatase-modifying factor 1</fullName>
    </submittedName>
</protein>
<evidence type="ECO:0000313" key="2">
    <source>
        <dbReference type="EMBL" id="GER99416.1"/>
    </source>
</evidence>
<dbReference type="InterPro" id="IPR016187">
    <property type="entry name" value="CTDL_fold"/>
</dbReference>
<dbReference type="InterPro" id="IPR005532">
    <property type="entry name" value="SUMF_dom"/>
</dbReference>
<name>A0A5M3VRJ1_9ACTN</name>
<gene>
    <name evidence="2" type="ORF">Acor_14800</name>
</gene>
<comment type="caution">
    <text evidence="2">The sequence shown here is derived from an EMBL/GenBank/DDBJ whole genome shotgun (WGS) entry which is preliminary data.</text>
</comment>
<feature type="domain" description="Sulfatase-modifying factor enzyme-like" evidence="1">
    <location>
        <begin position="3"/>
        <end position="284"/>
    </location>
</feature>
<dbReference type="Pfam" id="PF03781">
    <property type="entry name" value="FGE-sulfatase"/>
    <property type="match status" value="1"/>
</dbReference>
<sequence>MGAMVTIPAAEVQIGSSEEHMDGLTSVQHYGREWFEDESPQHRRAVATFAIDTYPVTNGEYLAFTEATGHRTAAELRGWGLVYGASYWEEREGACWRRPAGPGDSVQDRLDHPVVHVGHADALAYAAWAGKRLPTEAEWEYAAHGPQWRCWPWGAEWGPGFANCAEHWSGTAISDFAAWRSWWARRRAEHGETPATTPVGAFSPTGDSPFGVADLAGNVAEWTATTYHLYDRDRSYDPVYTMAAGRYMVVRGGSWKDFRFQVRTSERIAVDPVYSSFALGFRCAADLPLGSSPCAFS</sequence>
<keyword evidence="3" id="KW-1185">Reference proteome</keyword>
<reference evidence="2 3" key="1">
    <citation type="submission" date="2019-10" db="EMBL/GenBank/DDBJ databases">
        <title>Whole genome shotgun sequence of Acrocarpospora corrugata NBRC 13972.</title>
        <authorList>
            <person name="Ichikawa N."/>
            <person name="Kimura A."/>
            <person name="Kitahashi Y."/>
            <person name="Komaki H."/>
            <person name="Oguchi A."/>
        </authorList>
    </citation>
    <scope>NUCLEOTIDE SEQUENCE [LARGE SCALE GENOMIC DNA]</scope>
    <source>
        <strain evidence="2 3">NBRC 13972</strain>
    </source>
</reference>
<evidence type="ECO:0000313" key="3">
    <source>
        <dbReference type="Proteomes" id="UP000334990"/>
    </source>
</evidence>
<organism evidence="2 3">
    <name type="scientific">Acrocarpospora corrugata</name>
    <dbReference type="NCBI Taxonomy" id="35763"/>
    <lineage>
        <taxon>Bacteria</taxon>
        <taxon>Bacillati</taxon>
        <taxon>Actinomycetota</taxon>
        <taxon>Actinomycetes</taxon>
        <taxon>Streptosporangiales</taxon>
        <taxon>Streptosporangiaceae</taxon>
        <taxon>Acrocarpospora</taxon>
    </lineage>
</organism>
<dbReference type="InterPro" id="IPR051043">
    <property type="entry name" value="Sulfatase_Mod_Factor_Kinase"/>
</dbReference>
<proteinExistence type="predicted"/>